<evidence type="ECO:0000256" key="4">
    <source>
        <dbReference type="ARBA" id="ARBA00022825"/>
    </source>
</evidence>
<reference evidence="9 10" key="1">
    <citation type="journal article" date="2008" name="Nature">
        <title>The Phaeodactylum genome reveals the evolutionary history of diatom genomes.</title>
        <authorList>
            <person name="Bowler C."/>
            <person name="Allen A.E."/>
            <person name="Badger J.H."/>
            <person name="Grimwood J."/>
            <person name="Jabbari K."/>
            <person name="Kuo A."/>
            <person name="Maheswari U."/>
            <person name="Martens C."/>
            <person name="Maumus F."/>
            <person name="Otillar R.P."/>
            <person name="Rayko E."/>
            <person name="Salamov A."/>
            <person name="Vandepoele K."/>
            <person name="Beszteri B."/>
            <person name="Gruber A."/>
            <person name="Heijde M."/>
            <person name="Katinka M."/>
            <person name="Mock T."/>
            <person name="Valentin K."/>
            <person name="Verret F."/>
            <person name="Berges J.A."/>
            <person name="Brownlee C."/>
            <person name="Cadoret J.P."/>
            <person name="Chiovitti A."/>
            <person name="Choi C.J."/>
            <person name="Coesel S."/>
            <person name="De Martino A."/>
            <person name="Detter J.C."/>
            <person name="Durkin C."/>
            <person name="Falciatore A."/>
            <person name="Fournet J."/>
            <person name="Haruta M."/>
            <person name="Huysman M.J."/>
            <person name="Jenkins B.D."/>
            <person name="Jiroutova K."/>
            <person name="Jorgensen R.E."/>
            <person name="Joubert Y."/>
            <person name="Kaplan A."/>
            <person name="Kroger N."/>
            <person name="Kroth P.G."/>
            <person name="La Roche J."/>
            <person name="Lindquist E."/>
            <person name="Lommer M."/>
            <person name="Martin-Jezequel V."/>
            <person name="Lopez P.J."/>
            <person name="Lucas S."/>
            <person name="Mangogna M."/>
            <person name="McGinnis K."/>
            <person name="Medlin L.K."/>
            <person name="Montsant A."/>
            <person name="Oudot-Le Secq M.P."/>
            <person name="Napoli C."/>
            <person name="Obornik M."/>
            <person name="Parker M.S."/>
            <person name="Petit J.L."/>
            <person name="Porcel B.M."/>
            <person name="Poulsen N."/>
            <person name="Robison M."/>
            <person name="Rychlewski L."/>
            <person name="Rynearson T.A."/>
            <person name="Schmutz J."/>
            <person name="Shapiro H."/>
            <person name="Siaut M."/>
            <person name="Stanley M."/>
            <person name="Sussman M.R."/>
            <person name="Taylor A.R."/>
            <person name="Vardi A."/>
            <person name="von Dassow P."/>
            <person name="Vyverman W."/>
            <person name="Willis A."/>
            <person name="Wyrwicz L.S."/>
            <person name="Rokhsar D.S."/>
            <person name="Weissenbach J."/>
            <person name="Armbrust E.V."/>
            <person name="Green B.R."/>
            <person name="Van de Peer Y."/>
            <person name="Grigoriev I.V."/>
        </authorList>
    </citation>
    <scope>NUCLEOTIDE SEQUENCE [LARGE SCALE GENOMIC DNA]</scope>
    <source>
        <strain evidence="9 10">CCAP 1055/1</strain>
    </source>
</reference>
<dbReference type="GO" id="GO:0070012">
    <property type="term" value="F:oligopeptidase activity"/>
    <property type="evidence" value="ECO:0007669"/>
    <property type="project" value="TreeGrafter"/>
</dbReference>
<dbReference type="Gene3D" id="2.130.10.120">
    <property type="entry name" value="Prolyl oligopeptidase, N-terminal domain"/>
    <property type="match status" value="1"/>
</dbReference>
<dbReference type="PANTHER" id="PTHR42881:SF13">
    <property type="entry name" value="PROLYL ENDOPEPTIDASE"/>
    <property type="match status" value="1"/>
</dbReference>
<dbReference type="Pfam" id="PF00326">
    <property type="entry name" value="Peptidase_S9"/>
    <property type="match status" value="1"/>
</dbReference>
<dbReference type="EMBL" id="CM000613">
    <property type="protein sequence ID" value="EEC47531.1"/>
    <property type="molecule type" value="Genomic_DNA"/>
</dbReference>
<dbReference type="SUPFAM" id="SSF53474">
    <property type="entry name" value="alpha/beta-Hydrolases"/>
    <property type="match status" value="1"/>
</dbReference>
<proteinExistence type="inferred from homology"/>
<evidence type="ECO:0000256" key="5">
    <source>
        <dbReference type="RuleBase" id="RU368024"/>
    </source>
</evidence>
<dbReference type="GeneID" id="7201691"/>
<dbReference type="InterPro" id="IPR029058">
    <property type="entry name" value="AB_hydrolase_fold"/>
</dbReference>
<evidence type="ECO:0000256" key="1">
    <source>
        <dbReference type="ARBA" id="ARBA00005228"/>
    </source>
</evidence>
<evidence type="ECO:0000259" key="7">
    <source>
        <dbReference type="Pfam" id="PF00326"/>
    </source>
</evidence>
<dbReference type="HOGENOM" id="CLU_011290_4_0_1"/>
<keyword evidence="2 5" id="KW-0645">Protease</keyword>
<evidence type="ECO:0000256" key="6">
    <source>
        <dbReference type="SAM" id="SignalP"/>
    </source>
</evidence>
<dbReference type="Proteomes" id="UP000000759">
    <property type="component" value="Chromosome 10"/>
</dbReference>
<name>B7G1L4_PHATC</name>
<keyword evidence="3 5" id="KW-0378">Hydrolase</keyword>
<dbReference type="InterPro" id="IPR023302">
    <property type="entry name" value="Pept_S9A_N"/>
</dbReference>
<feature type="domain" description="Peptidase S9A N-terminal" evidence="8">
    <location>
        <begin position="59"/>
        <end position="302"/>
    </location>
</feature>
<reference evidence="10" key="2">
    <citation type="submission" date="2008-08" db="EMBL/GenBank/DDBJ databases">
        <authorList>
            <consortium name="Diatom Consortium"/>
            <person name="Grigoriev I."/>
            <person name="Grimwood J."/>
            <person name="Kuo A."/>
            <person name="Otillar R.P."/>
            <person name="Salamov A."/>
            <person name="Detter J.C."/>
            <person name="Lindquist E."/>
            <person name="Shapiro H."/>
            <person name="Lucas S."/>
            <person name="Glavina del Rio T."/>
            <person name="Pitluck S."/>
            <person name="Rokhsar D."/>
            <person name="Bowler C."/>
        </authorList>
    </citation>
    <scope>GENOME REANNOTATION</scope>
    <source>
        <strain evidence="10">CCAP 1055/1</strain>
    </source>
</reference>
<dbReference type="InterPro" id="IPR051167">
    <property type="entry name" value="Prolyl_oligopep/macrocyclase"/>
</dbReference>
<dbReference type="eggNOG" id="KOG2237">
    <property type="taxonomic scope" value="Eukaryota"/>
</dbReference>
<accession>B7G1L4</accession>
<dbReference type="PRINTS" id="PR00862">
    <property type="entry name" value="PROLIGOPTASE"/>
</dbReference>
<dbReference type="GO" id="GO:0004252">
    <property type="term" value="F:serine-type endopeptidase activity"/>
    <property type="evidence" value="ECO:0007669"/>
    <property type="project" value="UniProtKB-UniRule"/>
</dbReference>
<organism evidence="9 10">
    <name type="scientific">Phaeodactylum tricornutum (strain CCAP 1055/1)</name>
    <dbReference type="NCBI Taxonomy" id="556484"/>
    <lineage>
        <taxon>Eukaryota</taxon>
        <taxon>Sar</taxon>
        <taxon>Stramenopiles</taxon>
        <taxon>Ochrophyta</taxon>
        <taxon>Bacillariophyta</taxon>
        <taxon>Bacillariophyceae</taxon>
        <taxon>Bacillariophycidae</taxon>
        <taxon>Naviculales</taxon>
        <taxon>Phaeodactylaceae</taxon>
        <taxon>Phaeodactylum</taxon>
    </lineage>
</organism>
<dbReference type="GO" id="GO:0005829">
    <property type="term" value="C:cytosol"/>
    <property type="evidence" value="ECO:0007669"/>
    <property type="project" value="TreeGrafter"/>
</dbReference>
<feature type="signal peptide" evidence="6">
    <location>
        <begin position="1"/>
        <end position="27"/>
    </location>
</feature>
<evidence type="ECO:0000313" key="9">
    <source>
        <dbReference type="EMBL" id="EEC47531.1"/>
    </source>
</evidence>
<dbReference type="Gene3D" id="3.40.50.1820">
    <property type="entry name" value="alpha/beta hydrolase"/>
    <property type="match status" value="1"/>
</dbReference>
<dbReference type="AlphaFoldDB" id="B7G1L4"/>
<evidence type="ECO:0000256" key="2">
    <source>
        <dbReference type="ARBA" id="ARBA00022670"/>
    </source>
</evidence>
<dbReference type="PANTHER" id="PTHR42881">
    <property type="entry name" value="PROLYL ENDOPEPTIDASE"/>
    <property type="match status" value="1"/>
</dbReference>
<dbReference type="RefSeq" id="XP_002180879.1">
    <property type="nucleotide sequence ID" value="XM_002180843.1"/>
</dbReference>
<feature type="chain" id="PRO_5002855716" description="Prolyl endopeptidase" evidence="6">
    <location>
        <begin position="28"/>
        <end position="793"/>
    </location>
</feature>
<dbReference type="InterPro" id="IPR002470">
    <property type="entry name" value="Peptidase_S9A"/>
</dbReference>
<gene>
    <name evidence="9" type="ORF">PHATRDRAFT_46548</name>
</gene>
<dbReference type="STRING" id="556484.B7G1L4"/>
<evidence type="ECO:0000256" key="3">
    <source>
        <dbReference type="ARBA" id="ARBA00022801"/>
    </source>
</evidence>
<dbReference type="InterPro" id="IPR001375">
    <property type="entry name" value="Peptidase_S9_cat"/>
</dbReference>
<dbReference type="SUPFAM" id="SSF50993">
    <property type="entry name" value="Peptidase/esterase 'gauge' domain"/>
    <property type="match status" value="1"/>
</dbReference>
<comment type="similarity">
    <text evidence="1 5">Belongs to the peptidase S9A family.</text>
</comment>
<dbReference type="KEGG" id="pti:PHATRDRAFT_46548"/>
<dbReference type="EC" id="3.4.21.-" evidence="5"/>
<keyword evidence="4 5" id="KW-0720">Serine protease</keyword>
<dbReference type="OMA" id="NAVVCQV"/>
<keyword evidence="6" id="KW-0732">Signal</keyword>
<sequence length="793" mass="88177">MYVSRISRTSLLWSLAAVWSSPVLSFARSTPRFFRVFSFPSASAIAMTSSTQPSVASTTLVEDPYLWLEDVESKESLDFAKAANDDCLSKLGHPETSSTGSYGKILSVLESDDRIPFVSQYGKDEQGNPILFNFWKDSKNPKGLWRKTTLSSYKSGTPAWEIVLNLDELAKTDDVSWVWKGSRALPRSRDPTDGQKVTRALLSLSRGGSDASHLKEFDLTTNTFVVDQPFVLPEAKTRASYKSRDVLWVGSDFGPDSLTDSGYPRTVREWVRGTNIDDAPTIFEGEQKDVAVSAYISDERTWNGGIYEIYSRSVTFYTSKVWMRKIQPEHLLTPDDPARQNIADPDELTPLDIQDDAEVSLLGNLMLISLRSDWTPVPGGPTYQRGSVIFALTDTFLEKGAAGSTYSVLFKPTDRTAYEYFTATKNYLVLSTMDNVKSKLQFYKIEGETLTLVSDPEAEAQIRDCSVSPVDPYDGSDEFWFTTSDFTTPSTLFLADAARVEGSSATDSFLQEKLRSLPPQYDASNLDVAQQIAVSNDGTEIPYFIIKNKDLKLDGKNPTLLYGYGGFEVSLGPHYIATAGLAWLERGGVYVEANIRGGGEFGPSWHQAALKANRNKAYEDFIAVGEHLIEAGICKPKTLAIRGGSNGGLLMGNMYTMRPDLWGAIHCAVPLLDMKRYHTLLAGASWMAEYGDPDTDDWEFLQKFSPYHNIDPTEEYPPILVTTSTRDDRVHPGHARKFVKKLWDDGKGKWPVYYYENIEGGHGGTADAKQSAFMTALAYDFMFDTLAKNAETA</sequence>
<protein>
    <recommendedName>
        <fullName evidence="5">Prolyl endopeptidase</fullName>
        <ecNumber evidence="5">3.4.21.-</ecNumber>
    </recommendedName>
</protein>
<evidence type="ECO:0000313" key="10">
    <source>
        <dbReference type="Proteomes" id="UP000000759"/>
    </source>
</evidence>
<dbReference type="OrthoDB" id="248387at2759"/>
<dbReference type="PaxDb" id="2850-Phatr46548"/>
<feature type="domain" description="Peptidase S9 prolyl oligopeptidase catalytic" evidence="7">
    <location>
        <begin position="581"/>
        <end position="787"/>
    </location>
</feature>
<dbReference type="Pfam" id="PF02897">
    <property type="entry name" value="Peptidase_S9_N"/>
    <property type="match status" value="1"/>
</dbReference>
<keyword evidence="10" id="KW-1185">Reference proteome</keyword>
<dbReference type="GO" id="GO:0006508">
    <property type="term" value="P:proteolysis"/>
    <property type="evidence" value="ECO:0007669"/>
    <property type="project" value="UniProtKB-KW"/>
</dbReference>
<dbReference type="InParanoid" id="B7G1L4"/>
<evidence type="ECO:0000259" key="8">
    <source>
        <dbReference type="Pfam" id="PF02897"/>
    </source>
</evidence>